<dbReference type="GO" id="GO:0003678">
    <property type="term" value="F:DNA helicase activity"/>
    <property type="evidence" value="ECO:0007669"/>
    <property type="project" value="UniProtKB-EC"/>
</dbReference>
<keyword evidence="4" id="KW-0547">Nucleotide-binding</keyword>
<dbReference type="GO" id="GO:0006325">
    <property type="term" value="P:chromatin organization"/>
    <property type="evidence" value="ECO:0007669"/>
    <property type="project" value="UniProtKB-KW"/>
</dbReference>
<dbReference type="EC" id="3.6.4.12" evidence="3"/>
<comment type="function">
    <text evidence="11">DNA helicase that possesses intrinsic ATP-dependent nucleosome-remodeling activity and is both required for DNA repair and heterochromatin organization. Promotes DNA end resection of double-strand breaks (DSBs) following DNA damage: probably acts by weakening histone DNA interactions in nucleosomes flanking DSBs.</text>
</comment>
<feature type="region of interest" description="Disordered" evidence="13">
    <location>
        <begin position="330"/>
        <end position="396"/>
    </location>
</feature>
<evidence type="ECO:0000256" key="13">
    <source>
        <dbReference type="SAM" id="MobiDB-lite"/>
    </source>
</evidence>
<organism evidence="16 17">
    <name type="scientific">Nephila pilipes</name>
    <name type="common">Giant wood spider</name>
    <name type="synonym">Nephila maculata</name>
    <dbReference type="NCBI Taxonomy" id="299642"/>
    <lineage>
        <taxon>Eukaryota</taxon>
        <taxon>Metazoa</taxon>
        <taxon>Ecdysozoa</taxon>
        <taxon>Arthropoda</taxon>
        <taxon>Chelicerata</taxon>
        <taxon>Arachnida</taxon>
        <taxon>Araneae</taxon>
        <taxon>Araneomorphae</taxon>
        <taxon>Entelegynae</taxon>
        <taxon>Araneoidea</taxon>
        <taxon>Nephilidae</taxon>
        <taxon>Nephila</taxon>
    </lineage>
</organism>
<gene>
    <name evidence="16" type="primary">Smarcad1</name>
    <name evidence="16" type="ORF">NPIL_450051</name>
</gene>
<feature type="compositionally biased region" description="Basic residues" evidence="13">
    <location>
        <begin position="558"/>
        <end position="569"/>
    </location>
</feature>
<dbReference type="CDD" id="cd18793">
    <property type="entry name" value="SF2_C_SNF"/>
    <property type="match status" value="1"/>
</dbReference>
<proteinExistence type="inferred from homology"/>
<dbReference type="SUPFAM" id="SSF52540">
    <property type="entry name" value="P-loop containing nucleoside triphosphate hydrolases"/>
    <property type="match status" value="2"/>
</dbReference>
<feature type="region of interest" description="Disordered" evidence="13">
    <location>
        <begin position="31"/>
        <end position="88"/>
    </location>
</feature>
<dbReference type="PROSITE" id="PS51194">
    <property type="entry name" value="HELICASE_CTER"/>
    <property type="match status" value="1"/>
</dbReference>
<feature type="compositionally biased region" description="Low complexity" evidence="13">
    <location>
        <begin position="303"/>
        <end position="314"/>
    </location>
</feature>
<sequence length="1261" mass="141622">MPDSCESDGSSSSLISSLRSYRFQSKSVRYTPPVIKSPSVDNQNSVNKDSGPQVPDSTSSKTTSNGSLPRNSINNQLNSSVTSSTSEHAAPIYSPLSYRRYEATASSQFLLPCIITKFQQALKQGNRTATELDLKLTNEELQKIKELILQTSNIAEKWKRFVPHESLCIDSPEEKTPVNQQKVRTYSRGPKKQLSDVALSLATPANNINDQPDLNQLENKSIMDDYEVFCGKEENLRNFLDAFPGADIMEAQDVLVRCNWDLSKAITLARQQPLRCGKKRSSSATTSVTMNESVSSQNKGHVSNSENNNLSTSSVAEEIVLDSSDEEIIKPKPNLLRKSENGPPIKRARRRISSSDEDTPSQAMTVKSSVPIPKQSCSVSQKPTQPNSVIINPIESNSTNEKHFNVSQSVSIKPVPASSASSSSINDKDLPKNVAMPNLPKGLVITQVGNAYTAKELVTNSKPVELNSNEADNSPIIAKQVEKANIPPGTSVLISNHSKSAQLVRIKSTNNGANANESVSFTPKNNSLSVTPVGKEVSITPVSKGKKASIDSQETSKPKKALKAKRKKYRLDDEDDDDYGNELFFDSEDSDFEEENLTSAHSAVLKFFQESSMEEMLGVPGCSKKKVEIIMNLRPFSNWADLVGKLSNDKYLSTDLLNGAKKVLDMRSVINKLMTKCQQISFDMEDLVENLKSNKERNSGYVNKQPDLLNDRMHLTSYQMLGLNWLLLMHNQDVNGILADEMGLGKTVQAIAFLAYLKEISMAGPHLIVVPSSVMDNWKQEFKAWWPDVQMICYHGNQDNRRELRLQILNDEIDEFDVMITTYNMVTSSSEDRGFFKRLEFHYVVFDEAHMLKNMASQRYQHLMKIKAPRRLLLTGTPLQNNLVELMSLLIFAMPHMFSGKTEHIKLMFSSVSKAEGNKNTYEKDRIDHAKQIMKPFVLRRLKKDVLQDLPAKTDETRLCPMTEDQAMKYASLVKTFSAEFDTKQEKDKEKEKDSPSSGAGMMMQLRRAANHSLLLRRYYDDDKLLKMSKAILKEPTHSESDPNLVFEDMSVMSDFELHKLCKLYKSLKSYVLSDEKVLNSGKFNVLDSLLPTLIEEGHRILLFSQFTMVLDIVEEYMNIKKYKFLRLDGQVPVSERQQLIDQFNSDSSIFIFLLSTRAGGLGINLTAADTVILHDIDFNPYNDKQAEDRCHRVGQVKDVTVIRLISENTIEEGILQRAKEKLKLERDIHDHDETEENDSASVAKLLRDALGLSTKIGAKS</sequence>
<evidence type="ECO:0000256" key="3">
    <source>
        <dbReference type="ARBA" id="ARBA00012551"/>
    </source>
</evidence>
<dbReference type="PANTHER" id="PTHR10799">
    <property type="entry name" value="SNF2/RAD54 HELICASE FAMILY"/>
    <property type="match status" value="1"/>
</dbReference>
<comment type="similarity">
    <text evidence="2">Belongs to the SNF2/RAD54 helicase family.</text>
</comment>
<evidence type="ECO:0000256" key="4">
    <source>
        <dbReference type="ARBA" id="ARBA00022741"/>
    </source>
</evidence>
<dbReference type="SMART" id="SM00490">
    <property type="entry name" value="HELICc"/>
    <property type="match status" value="1"/>
</dbReference>
<evidence type="ECO:0000256" key="1">
    <source>
        <dbReference type="ARBA" id="ARBA00004123"/>
    </source>
</evidence>
<feature type="region of interest" description="Disordered" evidence="13">
    <location>
        <begin position="272"/>
        <end position="314"/>
    </location>
</feature>
<dbReference type="OrthoDB" id="448448at2759"/>
<dbReference type="InterPro" id="IPR001650">
    <property type="entry name" value="Helicase_C-like"/>
</dbReference>
<keyword evidence="10" id="KW-0539">Nucleus</keyword>
<dbReference type="FunFam" id="3.40.50.10810:FF:000014">
    <property type="entry name" value="SWI/SNF-related matrix-associated actin-dependent regulator of chromatin subfamily A containing DEAD/H box 1"/>
    <property type="match status" value="1"/>
</dbReference>
<keyword evidence="9" id="KW-0238">DNA-binding</keyword>
<feature type="domain" description="Helicase C-terminal" evidence="15">
    <location>
        <begin position="1086"/>
        <end position="1235"/>
    </location>
</feature>
<dbReference type="SMART" id="SM00487">
    <property type="entry name" value="DEXDc"/>
    <property type="match status" value="1"/>
</dbReference>
<dbReference type="AlphaFoldDB" id="A0A8X6QVF2"/>
<keyword evidence="8" id="KW-0156">Chromatin regulator</keyword>
<feature type="compositionally biased region" description="Polar residues" evidence="13">
    <location>
        <begin position="39"/>
        <end position="87"/>
    </location>
</feature>
<dbReference type="InterPro" id="IPR000330">
    <property type="entry name" value="SNF2_N"/>
</dbReference>
<keyword evidence="17" id="KW-1185">Reference proteome</keyword>
<comment type="subcellular location">
    <subcellularLocation>
        <location evidence="1">Nucleus</location>
    </subcellularLocation>
</comment>
<dbReference type="GO" id="GO:0005524">
    <property type="term" value="F:ATP binding"/>
    <property type="evidence" value="ECO:0007669"/>
    <property type="project" value="UniProtKB-KW"/>
</dbReference>
<dbReference type="GO" id="GO:0016787">
    <property type="term" value="F:hydrolase activity"/>
    <property type="evidence" value="ECO:0007669"/>
    <property type="project" value="UniProtKB-KW"/>
</dbReference>
<evidence type="ECO:0000256" key="9">
    <source>
        <dbReference type="ARBA" id="ARBA00023125"/>
    </source>
</evidence>
<protein>
    <recommendedName>
        <fullName evidence="12">SWI/SNF-related matrix-associated actin-dependent regulator of chromatin subfamily A containing DEAD/H box 1 homolog</fullName>
        <ecNumber evidence="3">3.6.4.12</ecNumber>
    </recommendedName>
</protein>
<accession>A0A8X6QVF2</accession>
<dbReference type="Proteomes" id="UP000887013">
    <property type="component" value="Unassembled WGS sequence"/>
</dbReference>
<dbReference type="PROSITE" id="PS51192">
    <property type="entry name" value="HELICASE_ATP_BIND_1"/>
    <property type="match status" value="1"/>
</dbReference>
<keyword evidence="6" id="KW-0347">Helicase</keyword>
<evidence type="ECO:0000259" key="15">
    <source>
        <dbReference type="PROSITE" id="PS51194"/>
    </source>
</evidence>
<feature type="compositionally biased region" description="Basic and acidic residues" evidence="13">
    <location>
        <begin position="983"/>
        <end position="995"/>
    </location>
</feature>
<feature type="compositionally biased region" description="Polar residues" evidence="13">
    <location>
        <begin position="282"/>
        <end position="302"/>
    </location>
</feature>
<evidence type="ECO:0000256" key="11">
    <source>
        <dbReference type="ARBA" id="ARBA00059294"/>
    </source>
</evidence>
<dbReference type="EMBL" id="BMAW01037320">
    <property type="protein sequence ID" value="GFU47913.1"/>
    <property type="molecule type" value="Genomic_DNA"/>
</dbReference>
<dbReference type="GO" id="GO:0005694">
    <property type="term" value="C:chromosome"/>
    <property type="evidence" value="ECO:0007669"/>
    <property type="project" value="UniProtKB-ARBA"/>
</dbReference>
<dbReference type="GO" id="GO:0005634">
    <property type="term" value="C:nucleus"/>
    <property type="evidence" value="ECO:0007669"/>
    <property type="project" value="UniProtKB-SubCell"/>
</dbReference>
<evidence type="ECO:0000259" key="14">
    <source>
        <dbReference type="PROSITE" id="PS51192"/>
    </source>
</evidence>
<dbReference type="InterPro" id="IPR014001">
    <property type="entry name" value="Helicase_ATP-bd"/>
</dbReference>
<evidence type="ECO:0000256" key="8">
    <source>
        <dbReference type="ARBA" id="ARBA00022853"/>
    </source>
</evidence>
<evidence type="ECO:0000256" key="7">
    <source>
        <dbReference type="ARBA" id="ARBA00022840"/>
    </source>
</evidence>
<dbReference type="Gene3D" id="3.40.50.10810">
    <property type="entry name" value="Tandem AAA-ATPase domain"/>
    <property type="match status" value="1"/>
</dbReference>
<feature type="domain" description="Helicase ATP-binding" evidence="14">
    <location>
        <begin position="727"/>
        <end position="896"/>
    </location>
</feature>
<evidence type="ECO:0000256" key="10">
    <source>
        <dbReference type="ARBA" id="ARBA00023242"/>
    </source>
</evidence>
<dbReference type="InterPro" id="IPR027417">
    <property type="entry name" value="P-loop_NTPase"/>
</dbReference>
<dbReference type="InterPro" id="IPR049730">
    <property type="entry name" value="SNF2/RAD54-like_C"/>
</dbReference>
<feature type="region of interest" description="Disordered" evidence="13">
    <location>
        <begin position="983"/>
        <end position="1002"/>
    </location>
</feature>
<dbReference type="Gene3D" id="3.40.50.300">
    <property type="entry name" value="P-loop containing nucleotide triphosphate hydrolases"/>
    <property type="match status" value="1"/>
</dbReference>
<keyword evidence="5" id="KW-0378">Hydrolase</keyword>
<keyword evidence="7" id="KW-0067">ATP-binding</keyword>
<dbReference type="Pfam" id="PF00271">
    <property type="entry name" value="Helicase_C"/>
    <property type="match status" value="1"/>
</dbReference>
<feature type="region of interest" description="Disordered" evidence="13">
    <location>
        <begin position="542"/>
        <end position="570"/>
    </location>
</feature>
<evidence type="ECO:0000313" key="16">
    <source>
        <dbReference type="EMBL" id="GFU47913.1"/>
    </source>
</evidence>
<dbReference type="InterPro" id="IPR038718">
    <property type="entry name" value="SNF2-like_sf"/>
</dbReference>
<reference evidence="16" key="1">
    <citation type="submission" date="2020-08" db="EMBL/GenBank/DDBJ databases">
        <title>Multicomponent nature underlies the extraordinary mechanical properties of spider dragline silk.</title>
        <authorList>
            <person name="Kono N."/>
            <person name="Nakamura H."/>
            <person name="Mori M."/>
            <person name="Yoshida Y."/>
            <person name="Ohtoshi R."/>
            <person name="Malay A.D."/>
            <person name="Moran D.A.P."/>
            <person name="Tomita M."/>
            <person name="Numata K."/>
            <person name="Arakawa K."/>
        </authorList>
    </citation>
    <scope>NUCLEOTIDE SEQUENCE</scope>
</reference>
<dbReference type="GO" id="GO:0003677">
    <property type="term" value="F:DNA binding"/>
    <property type="evidence" value="ECO:0007669"/>
    <property type="project" value="UniProtKB-KW"/>
</dbReference>
<evidence type="ECO:0000256" key="6">
    <source>
        <dbReference type="ARBA" id="ARBA00022806"/>
    </source>
</evidence>
<evidence type="ECO:0000256" key="12">
    <source>
        <dbReference type="ARBA" id="ARBA00069890"/>
    </source>
</evidence>
<dbReference type="Pfam" id="PF00176">
    <property type="entry name" value="SNF2-rel_dom"/>
    <property type="match status" value="1"/>
</dbReference>
<evidence type="ECO:0000256" key="2">
    <source>
        <dbReference type="ARBA" id="ARBA00007025"/>
    </source>
</evidence>
<comment type="caution">
    <text evidence="16">The sequence shown here is derived from an EMBL/GenBank/DDBJ whole genome shotgun (WGS) entry which is preliminary data.</text>
</comment>
<name>A0A8X6QVF2_NEPPI</name>
<evidence type="ECO:0000256" key="5">
    <source>
        <dbReference type="ARBA" id="ARBA00022801"/>
    </source>
</evidence>
<feature type="compositionally biased region" description="Polar residues" evidence="13">
    <location>
        <begin position="375"/>
        <end position="396"/>
    </location>
</feature>
<evidence type="ECO:0000313" key="17">
    <source>
        <dbReference type="Proteomes" id="UP000887013"/>
    </source>
</evidence>